<reference evidence="2 3" key="1">
    <citation type="submission" date="2023-09" db="EMBL/GenBank/DDBJ databases">
        <authorList>
            <person name="Rey-Velasco X."/>
        </authorList>
    </citation>
    <scope>NUCLEOTIDE SEQUENCE [LARGE SCALE GENOMIC DNA]</scope>
    <source>
        <strain evidence="2 3">W311</strain>
    </source>
</reference>
<accession>A0ABZ0B956</accession>
<organism evidence="2 3">
    <name type="scientific">Stakelama saccharophila</name>
    <dbReference type="NCBI Taxonomy" id="3075605"/>
    <lineage>
        <taxon>Bacteria</taxon>
        <taxon>Pseudomonadati</taxon>
        <taxon>Pseudomonadota</taxon>
        <taxon>Alphaproteobacteria</taxon>
        <taxon>Sphingomonadales</taxon>
        <taxon>Sphingomonadaceae</taxon>
        <taxon>Stakelama</taxon>
    </lineage>
</organism>
<evidence type="ECO:0000259" key="1">
    <source>
        <dbReference type="Pfam" id="PF13521"/>
    </source>
</evidence>
<evidence type="ECO:0000313" key="2">
    <source>
        <dbReference type="EMBL" id="WNO53747.1"/>
    </source>
</evidence>
<sequence>MSDPVDRLHVITGGPGSGKSTLIDALAAQGIATSPEVGRAIIKEELARGGSALPWSDHLAFAEKMVVREVAAHQSAAASGRTVVLDRGIPDVIGFLRISGLAVPEHIDRAARSHRYNSRVFIAPWWEEIFTTDPERKQTPQEARDSYAVMVATYRDYGYTPVDLPRTTVAERVAFIRTAVGI</sequence>
<dbReference type="Proteomes" id="UP001302249">
    <property type="component" value="Chromosome"/>
</dbReference>
<gene>
    <name evidence="2" type="ORF">RPR59_00310</name>
</gene>
<dbReference type="Pfam" id="PF13521">
    <property type="entry name" value="AAA_28"/>
    <property type="match status" value="1"/>
</dbReference>
<dbReference type="RefSeq" id="WP_313915498.1">
    <property type="nucleotide sequence ID" value="NZ_CP135076.1"/>
</dbReference>
<name>A0ABZ0B956_9SPHN</name>
<keyword evidence="3" id="KW-1185">Reference proteome</keyword>
<feature type="domain" description="NadR/Ttd14 AAA" evidence="1">
    <location>
        <begin position="9"/>
        <end position="172"/>
    </location>
</feature>
<dbReference type="EMBL" id="CP135076">
    <property type="protein sequence ID" value="WNO53747.1"/>
    <property type="molecule type" value="Genomic_DNA"/>
</dbReference>
<protein>
    <submittedName>
        <fullName evidence="2">AAA family ATPase</fullName>
    </submittedName>
</protein>
<dbReference type="InterPro" id="IPR038727">
    <property type="entry name" value="NadR/Ttd14_AAA_dom"/>
</dbReference>
<dbReference type="SUPFAM" id="SSF52540">
    <property type="entry name" value="P-loop containing nucleoside triphosphate hydrolases"/>
    <property type="match status" value="1"/>
</dbReference>
<proteinExistence type="predicted"/>
<dbReference type="Gene3D" id="3.40.50.300">
    <property type="entry name" value="P-loop containing nucleotide triphosphate hydrolases"/>
    <property type="match status" value="1"/>
</dbReference>
<evidence type="ECO:0000313" key="3">
    <source>
        <dbReference type="Proteomes" id="UP001302249"/>
    </source>
</evidence>
<dbReference type="InterPro" id="IPR027417">
    <property type="entry name" value="P-loop_NTPase"/>
</dbReference>